<proteinExistence type="predicted"/>
<name>A0AC61L5W3_9EURY</name>
<reference evidence="1" key="1">
    <citation type="submission" date="2018-01" db="EMBL/GenBank/DDBJ databases">
        <authorList>
            <person name="Krukenberg V."/>
        </authorList>
    </citation>
    <scope>NUCLEOTIDE SEQUENCE</scope>
    <source>
        <strain evidence="1">E20ANME2</strain>
    </source>
</reference>
<accession>A0AC61L5W3</accession>
<dbReference type="Proteomes" id="UP000248329">
    <property type="component" value="Unassembled WGS sequence"/>
</dbReference>
<gene>
    <name evidence="1" type="ORF">C4B59_02615</name>
</gene>
<sequence length="352" mass="39916">MKKRLYVPHPGHFDGLKELVSEAGKDIYSIFMAGSPDYVGTGRSNLSSPQIEDIREQTEYAHKNGVKVEIVLNSSCLGGRQLTPEGFNLIHWYLGQLDSCGIDTIVVADPYLVEIIARDFEMLPVVSVLSFVDSPEKARFYEDLGAHSIVVDPDVHRHFDVLHAIRDAVDCEIKLLVNEGCLYQCPFRYAHFNFFSHAFGPQPRPNVLDDYYYDRCIMLRIKDPKLITISPWIRPEDLKEYADITNVFKIGGRTHYVNWILNCVSAYTDESYEGNLMDLLDCPKALKDLYYISNRDFDGALDHWKNCPTICANCGFCRELTDRAVKVYAGGGTENEETVLWSEMAGITEVSA</sequence>
<dbReference type="EMBL" id="PQXF01000003">
    <property type="protein sequence ID" value="PXF61764.1"/>
    <property type="molecule type" value="Genomic_DNA"/>
</dbReference>
<organism evidence="1 2">
    <name type="scientific">Candidatus Methanogaster sp</name>
    <dbReference type="NCBI Taxonomy" id="3386292"/>
    <lineage>
        <taxon>Archaea</taxon>
        <taxon>Methanobacteriati</taxon>
        <taxon>Methanobacteriota</taxon>
        <taxon>Stenosarchaea group</taxon>
        <taxon>Methanomicrobia</taxon>
        <taxon>Methanosarcinales</taxon>
        <taxon>ANME-2 cluster</taxon>
        <taxon>Candidatus Methanogasteraceae</taxon>
        <taxon>Candidatus Methanogaster</taxon>
    </lineage>
</organism>
<keyword evidence="1" id="KW-0645">Protease</keyword>
<evidence type="ECO:0000313" key="2">
    <source>
        <dbReference type="Proteomes" id="UP000248329"/>
    </source>
</evidence>
<protein>
    <submittedName>
        <fullName evidence="1">Protease</fullName>
    </submittedName>
</protein>
<keyword evidence="1" id="KW-0378">Hydrolase</keyword>
<comment type="caution">
    <text evidence="1">The sequence shown here is derived from an EMBL/GenBank/DDBJ whole genome shotgun (WGS) entry which is preliminary data.</text>
</comment>
<evidence type="ECO:0000313" key="1">
    <source>
        <dbReference type="EMBL" id="PXF61764.1"/>
    </source>
</evidence>